<dbReference type="PROSITE" id="PS51831">
    <property type="entry name" value="HD"/>
    <property type="match status" value="1"/>
</dbReference>
<dbReference type="PANTHER" id="PTHR35795">
    <property type="entry name" value="SLR1885 PROTEIN"/>
    <property type="match status" value="1"/>
</dbReference>
<dbReference type="Pfam" id="PF13286">
    <property type="entry name" value="HD_assoc"/>
    <property type="match status" value="1"/>
</dbReference>
<dbReference type="Pfam" id="PF01966">
    <property type="entry name" value="HD"/>
    <property type="match status" value="1"/>
</dbReference>
<dbReference type="PANTHER" id="PTHR35795:SF1">
    <property type="entry name" value="BIS(5'-NUCLEOSYL)-TETRAPHOSPHATASE, SYMMETRICAL"/>
    <property type="match status" value="1"/>
</dbReference>
<evidence type="ECO:0000259" key="3">
    <source>
        <dbReference type="PROSITE" id="PS51831"/>
    </source>
</evidence>
<gene>
    <name evidence="4" type="ORF">KVH43_05180</name>
</gene>
<dbReference type="CDD" id="cd00077">
    <property type="entry name" value="HDc"/>
    <property type="match status" value="1"/>
</dbReference>
<keyword evidence="1" id="KW-0378">Hydrolase</keyword>
<evidence type="ECO:0000313" key="5">
    <source>
        <dbReference type="Proteomes" id="UP000886818"/>
    </source>
</evidence>
<name>A0ABX8RJM8_9CLOT</name>
<accession>A0ABX8RJM8</accession>
<dbReference type="RefSeq" id="WP_218283790.1">
    <property type="nucleotide sequence ID" value="NZ_CP078093.1"/>
</dbReference>
<feature type="coiled-coil region" evidence="2">
    <location>
        <begin position="318"/>
        <end position="356"/>
    </location>
</feature>
<proteinExistence type="predicted"/>
<organism evidence="4 5">
    <name type="scientific">Crassaminicella indica</name>
    <dbReference type="NCBI Taxonomy" id="2855394"/>
    <lineage>
        <taxon>Bacteria</taxon>
        <taxon>Bacillati</taxon>
        <taxon>Bacillota</taxon>
        <taxon>Clostridia</taxon>
        <taxon>Eubacteriales</taxon>
        <taxon>Clostridiaceae</taxon>
        <taxon>Crassaminicella</taxon>
    </lineage>
</organism>
<dbReference type="InterPro" id="IPR026875">
    <property type="entry name" value="PHydrolase_assoc_dom"/>
</dbReference>
<sequence>MSESVQSIKTSVKGEELEKRENKYICEWGTKYNEKNLDKEKDSNEETNRTYFRRQRDRILYTGGFRRLQDKTQVIAATKTGDHRTRLTHSLEVEQIAISMADALGLNRHLVAAISLGHDVGHTPFGHAVEKFLNEKLKEKGGFSHAVQSVRYLKDRKVKLSKEVFEGILKHDTDVYAGGYNKKQFDCTEYNPLEPGNLEAQVVYWADKIAYLSHDFEDFYKTEIYENAIKNDKKLETKLKETLAELIPAKKDKILEDINNFKTRDLIRNVLSNLIDESLKTLNELKGSTTLDQKTIKEKTKERILEIEKNLEIDGLKIGKIEERMSDIEGNSQMAEDEKKAEIKNMKKKIKKIKKKAYQKGLIINFEDKYSKSYSALRDILNEHYVMSSEVQKSDKKAVRIVEALYNKFITNIEELPVNFQNRIKSDTSKKERIVADYIASMSDRYAEEVYDNLNSIGSYYKY</sequence>
<dbReference type="SMART" id="SM00471">
    <property type="entry name" value="HDc"/>
    <property type="match status" value="1"/>
</dbReference>
<dbReference type="InterPro" id="IPR006674">
    <property type="entry name" value="HD_domain"/>
</dbReference>
<keyword evidence="2" id="KW-0175">Coiled coil</keyword>
<dbReference type="InterPro" id="IPR051094">
    <property type="entry name" value="Diverse_Catalytic_Enzymes"/>
</dbReference>
<evidence type="ECO:0000256" key="2">
    <source>
        <dbReference type="SAM" id="Coils"/>
    </source>
</evidence>
<feature type="domain" description="HD" evidence="3">
    <location>
        <begin position="86"/>
        <end position="212"/>
    </location>
</feature>
<keyword evidence="5" id="KW-1185">Reference proteome</keyword>
<evidence type="ECO:0000256" key="1">
    <source>
        <dbReference type="ARBA" id="ARBA00022801"/>
    </source>
</evidence>
<reference evidence="4" key="1">
    <citation type="submission" date="2021-07" db="EMBL/GenBank/DDBJ databases">
        <title>Complete genome sequence of Crassaminicella sp. 143-21, isolated from a deep-sea hydrothermal vent.</title>
        <authorList>
            <person name="Li X."/>
        </authorList>
    </citation>
    <scope>NUCLEOTIDE SEQUENCE</scope>
    <source>
        <strain evidence="4">143-21</strain>
    </source>
</reference>
<evidence type="ECO:0000313" key="4">
    <source>
        <dbReference type="EMBL" id="QXM07101.1"/>
    </source>
</evidence>
<dbReference type="InterPro" id="IPR003607">
    <property type="entry name" value="HD/PDEase_dom"/>
</dbReference>
<dbReference type="EMBL" id="CP078093">
    <property type="protein sequence ID" value="QXM07101.1"/>
    <property type="molecule type" value="Genomic_DNA"/>
</dbReference>
<protein>
    <submittedName>
        <fullName evidence="4">HD domain-containing protein</fullName>
    </submittedName>
</protein>
<dbReference type="Proteomes" id="UP000886818">
    <property type="component" value="Chromosome"/>
</dbReference>